<dbReference type="InterPro" id="IPR003594">
    <property type="entry name" value="HATPase_dom"/>
</dbReference>
<evidence type="ECO:0000256" key="8">
    <source>
        <dbReference type="ARBA" id="ARBA00022777"/>
    </source>
</evidence>
<evidence type="ECO:0000256" key="7">
    <source>
        <dbReference type="ARBA" id="ARBA00022741"/>
    </source>
</evidence>
<reference evidence="18" key="1">
    <citation type="submission" date="2022-06" db="EMBL/GenBank/DDBJ databases">
        <title>Gracilimonas sp. CAU 1638 isolated from sea sediment.</title>
        <authorList>
            <person name="Kim W."/>
        </authorList>
    </citation>
    <scope>NUCLEOTIDE SEQUENCE</scope>
    <source>
        <strain evidence="18">CAU 1638</strain>
    </source>
</reference>
<keyword evidence="19" id="KW-1185">Reference proteome</keyword>
<evidence type="ECO:0000256" key="13">
    <source>
        <dbReference type="ARBA" id="ARBA00023136"/>
    </source>
</evidence>
<dbReference type="InterPro" id="IPR001789">
    <property type="entry name" value="Sig_transdc_resp-reg_receiver"/>
</dbReference>
<dbReference type="PROSITE" id="PS50110">
    <property type="entry name" value="RESPONSE_REGULATORY"/>
    <property type="match status" value="1"/>
</dbReference>
<dbReference type="AlphaFoldDB" id="A0A9X2L5S4"/>
<evidence type="ECO:0000256" key="15">
    <source>
        <dbReference type="PROSITE-ProRule" id="PRU00169"/>
    </source>
</evidence>
<dbReference type="InterPro" id="IPR004358">
    <property type="entry name" value="Sig_transdc_His_kin-like_C"/>
</dbReference>
<dbReference type="Pfam" id="PF00512">
    <property type="entry name" value="HisKA"/>
    <property type="match status" value="1"/>
</dbReference>
<name>A0A9X2L5S4_9BACT</name>
<keyword evidence="13" id="KW-0472">Membrane</keyword>
<evidence type="ECO:0000256" key="3">
    <source>
        <dbReference type="ARBA" id="ARBA00012438"/>
    </source>
</evidence>
<comment type="caution">
    <text evidence="18">The sequence shown here is derived from an EMBL/GenBank/DDBJ whole genome shotgun (WGS) entry which is preliminary data.</text>
</comment>
<evidence type="ECO:0000256" key="12">
    <source>
        <dbReference type="ARBA" id="ARBA00023125"/>
    </source>
</evidence>
<evidence type="ECO:0000256" key="9">
    <source>
        <dbReference type="ARBA" id="ARBA00022840"/>
    </source>
</evidence>
<sequence>MKPEESLILIVDDTPANLRLLSHVLTKEGYEYIEASNGHEAIELAKKHEPDLILLDIMMPDISGFEVVKRIKANQLLEDTPVIFLSSLSDTEDKVQGFKYGGVDYITKPFQKEETLARIKTHLQIRSLQKQLNERIKILREREIELSRLNQKKDDLVRTVSHDIKNPLTGIIGLVKLMRDSDKITAEEQTQMLSVIEESGTNLLNLVREVLDRESKKIEPEELEYSTVSITELFERVVSMNKAKSVVKNVKLDYSVSPAGIKLEADQTKIEIAVNNLVSNALKFTPSGGEVAVHAIQNNGSLEIRVQDTGIGIPVKLQEDLFTNPNQPSRNGTNGEVGTGLGLDIVQLYVELHEGKIWVESELDKGTTFFISLPLEEKLA</sequence>
<dbReference type="RefSeq" id="WP_255135723.1">
    <property type="nucleotide sequence ID" value="NZ_JANDBC010000003.1"/>
</dbReference>
<dbReference type="EMBL" id="JANDBC010000003">
    <property type="protein sequence ID" value="MCP9292824.1"/>
    <property type="molecule type" value="Genomic_DNA"/>
</dbReference>
<dbReference type="InterPro" id="IPR003661">
    <property type="entry name" value="HisK_dim/P_dom"/>
</dbReference>
<evidence type="ECO:0000256" key="11">
    <source>
        <dbReference type="ARBA" id="ARBA00023015"/>
    </source>
</evidence>
<protein>
    <recommendedName>
        <fullName evidence="3">histidine kinase</fullName>
        <ecNumber evidence="3">2.7.13.3</ecNumber>
    </recommendedName>
</protein>
<dbReference type="CDD" id="cd19920">
    <property type="entry name" value="REC_PA4781-like"/>
    <property type="match status" value="1"/>
</dbReference>
<evidence type="ECO:0000256" key="10">
    <source>
        <dbReference type="ARBA" id="ARBA00023012"/>
    </source>
</evidence>
<keyword evidence="6" id="KW-0808">Transferase</keyword>
<gene>
    <name evidence="18" type="ORF">NM125_14635</name>
</gene>
<proteinExistence type="predicted"/>
<accession>A0A9X2L5S4</accession>
<keyword evidence="10" id="KW-0902">Two-component regulatory system</keyword>
<dbReference type="PROSITE" id="PS50109">
    <property type="entry name" value="HIS_KIN"/>
    <property type="match status" value="1"/>
</dbReference>
<dbReference type="InterPro" id="IPR005467">
    <property type="entry name" value="His_kinase_dom"/>
</dbReference>
<dbReference type="Pfam" id="PF00072">
    <property type="entry name" value="Response_reg"/>
    <property type="match status" value="1"/>
</dbReference>
<evidence type="ECO:0000313" key="19">
    <source>
        <dbReference type="Proteomes" id="UP001139125"/>
    </source>
</evidence>
<evidence type="ECO:0000259" key="16">
    <source>
        <dbReference type="PROSITE" id="PS50109"/>
    </source>
</evidence>
<dbReference type="GO" id="GO:0005524">
    <property type="term" value="F:ATP binding"/>
    <property type="evidence" value="ECO:0007669"/>
    <property type="project" value="UniProtKB-KW"/>
</dbReference>
<dbReference type="SUPFAM" id="SSF55874">
    <property type="entry name" value="ATPase domain of HSP90 chaperone/DNA topoisomerase II/histidine kinase"/>
    <property type="match status" value="1"/>
</dbReference>
<dbReference type="SUPFAM" id="SSF47384">
    <property type="entry name" value="Homodimeric domain of signal transducing histidine kinase"/>
    <property type="match status" value="1"/>
</dbReference>
<keyword evidence="11" id="KW-0805">Transcription regulation</keyword>
<dbReference type="PANTHER" id="PTHR43547:SF2">
    <property type="entry name" value="HYBRID SIGNAL TRANSDUCTION HISTIDINE KINASE C"/>
    <property type="match status" value="1"/>
</dbReference>
<dbReference type="SMART" id="SM00448">
    <property type="entry name" value="REC"/>
    <property type="match status" value="1"/>
</dbReference>
<evidence type="ECO:0000256" key="6">
    <source>
        <dbReference type="ARBA" id="ARBA00022679"/>
    </source>
</evidence>
<keyword evidence="9" id="KW-0067">ATP-binding</keyword>
<dbReference type="Gene3D" id="1.10.287.130">
    <property type="match status" value="1"/>
</dbReference>
<dbReference type="Gene3D" id="3.40.50.2300">
    <property type="match status" value="1"/>
</dbReference>
<dbReference type="SUPFAM" id="SSF52172">
    <property type="entry name" value="CheY-like"/>
    <property type="match status" value="1"/>
</dbReference>
<evidence type="ECO:0000256" key="1">
    <source>
        <dbReference type="ARBA" id="ARBA00000085"/>
    </source>
</evidence>
<dbReference type="GO" id="GO:0005886">
    <property type="term" value="C:plasma membrane"/>
    <property type="evidence" value="ECO:0007669"/>
    <property type="project" value="UniProtKB-SubCell"/>
</dbReference>
<evidence type="ECO:0000259" key="17">
    <source>
        <dbReference type="PROSITE" id="PS50110"/>
    </source>
</evidence>
<keyword evidence="5 15" id="KW-0597">Phosphoprotein</keyword>
<evidence type="ECO:0000313" key="18">
    <source>
        <dbReference type="EMBL" id="MCP9292824.1"/>
    </source>
</evidence>
<dbReference type="SMART" id="SM00387">
    <property type="entry name" value="HATPase_c"/>
    <property type="match status" value="1"/>
</dbReference>
<evidence type="ECO:0000256" key="2">
    <source>
        <dbReference type="ARBA" id="ARBA00004236"/>
    </source>
</evidence>
<dbReference type="Proteomes" id="UP001139125">
    <property type="component" value="Unassembled WGS sequence"/>
</dbReference>
<dbReference type="SMART" id="SM00388">
    <property type="entry name" value="HisKA"/>
    <property type="match status" value="1"/>
</dbReference>
<dbReference type="FunFam" id="3.30.565.10:FF:000023">
    <property type="entry name" value="PAS domain-containing sensor histidine kinase"/>
    <property type="match status" value="1"/>
</dbReference>
<comment type="catalytic activity">
    <reaction evidence="1">
        <text>ATP + protein L-histidine = ADP + protein N-phospho-L-histidine.</text>
        <dbReference type="EC" id="2.7.13.3"/>
    </reaction>
</comment>
<feature type="domain" description="Response regulatory" evidence="17">
    <location>
        <begin position="7"/>
        <end position="123"/>
    </location>
</feature>
<dbReference type="CDD" id="cd00075">
    <property type="entry name" value="HATPase"/>
    <property type="match status" value="1"/>
</dbReference>
<keyword evidence="7" id="KW-0547">Nucleotide-binding</keyword>
<keyword evidence="12" id="KW-0238">DNA-binding</keyword>
<feature type="modified residue" description="4-aspartylphosphate" evidence="15">
    <location>
        <position position="56"/>
    </location>
</feature>
<dbReference type="GO" id="GO:0003677">
    <property type="term" value="F:DNA binding"/>
    <property type="evidence" value="ECO:0007669"/>
    <property type="project" value="UniProtKB-KW"/>
</dbReference>
<dbReference type="GO" id="GO:0000155">
    <property type="term" value="F:phosphorelay sensor kinase activity"/>
    <property type="evidence" value="ECO:0007669"/>
    <property type="project" value="InterPro"/>
</dbReference>
<feature type="domain" description="Histidine kinase" evidence="16">
    <location>
        <begin position="159"/>
        <end position="377"/>
    </location>
</feature>
<dbReference type="FunFam" id="3.40.50.2300:FF:000001">
    <property type="entry name" value="DNA-binding response regulator PhoB"/>
    <property type="match status" value="1"/>
</dbReference>
<dbReference type="CDD" id="cd00082">
    <property type="entry name" value="HisKA"/>
    <property type="match status" value="1"/>
</dbReference>
<evidence type="ECO:0000256" key="4">
    <source>
        <dbReference type="ARBA" id="ARBA00022475"/>
    </source>
</evidence>
<evidence type="ECO:0000256" key="5">
    <source>
        <dbReference type="ARBA" id="ARBA00022553"/>
    </source>
</evidence>
<keyword evidence="14" id="KW-0804">Transcription</keyword>
<dbReference type="EC" id="2.7.13.3" evidence="3"/>
<dbReference type="Pfam" id="PF02518">
    <property type="entry name" value="HATPase_c"/>
    <property type="match status" value="1"/>
</dbReference>
<dbReference type="PANTHER" id="PTHR43547">
    <property type="entry name" value="TWO-COMPONENT HISTIDINE KINASE"/>
    <property type="match status" value="1"/>
</dbReference>
<organism evidence="18 19">
    <name type="scientific">Gracilimonas sediminicola</name>
    <dbReference type="NCBI Taxonomy" id="2952158"/>
    <lineage>
        <taxon>Bacteria</taxon>
        <taxon>Pseudomonadati</taxon>
        <taxon>Balneolota</taxon>
        <taxon>Balneolia</taxon>
        <taxon>Balneolales</taxon>
        <taxon>Balneolaceae</taxon>
        <taxon>Gracilimonas</taxon>
    </lineage>
</organism>
<keyword evidence="8 18" id="KW-0418">Kinase</keyword>
<comment type="subcellular location">
    <subcellularLocation>
        <location evidence="2">Cell membrane</location>
    </subcellularLocation>
</comment>
<dbReference type="InterPro" id="IPR011006">
    <property type="entry name" value="CheY-like_superfamily"/>
</dbReference>
<dbReference type="InterPro" id="IPR036890">
    <property type="entry name" value="HATPase_C_sf"/>
</dbReference>
<evidence type="ECO:0000256" key="14">
    <source>
        <dbReference type="ARBA" id="ARBA00023163"/>
    </source>
</evidence>
<keyword evidence="4" id="KW-1003">Cell membrane</keyword>
<dbReference type="PRINTS" id="PR00344">
    <property type="entry name" value="BCTRLSENSOR"/>
</dbReference>
<dbReference type="Gene3D" id="3.30.565.10">
    <property type="entry name" value="Histidine kinase-like ATPase, C-terminal domain"/>
    <property type="match status" value="1"/>
</dbReference>
<dbReference type="InterPro" id="IPR036097">
    <property type="entry name" value="HisK_dim/P_sf"/>
</dbReference>